<evidence type="ECO:0000256" key="3">
    <source>
        <dbReference type="ARBA" id="ARBA00022833"/>
    </source>
</evidence>
<evidence type="ECO:0000256" key="2">
    <source>
        <dbReference type="ARBA" id="ARBA00022771"/>
    </source>
</evidence>
<dbReference type="InterPro" id="IPR019786">
    <property type="entry name" value="Zinc_finger_PHD-type_CS"/>
</dbReference>
<dbReference type="AlphaFoldDB" id="A0A226DSQ4"/>
<dbReference type="InterPro" id="IPR000477">
    <property type="entry name" value="RT_dom"/>
</dbReference>
<name>A0A226DSQ4_FOLCA</name>
<dbReference type="Proteomes" id="UP000198287">
    <property type="component" value="Unassembled WGS sequence"/>
</dbReference>
<keyword evidence="3" id="KW-0862">Zinc</keyword>
<keyword evidence="1" id="KW-0479">Metal-binding</keyword>
<sequence>MSNCSNSNTSKCCEPPKKACPPPAPPPCTNLPATLTFACLAEECKPVPKPPCPEKPKYDCTCVGAASAYEEQKPKNNNSDDQRCPISTCPGASNTDDDNWILCDHCQTWYHTACVAVVVIPENEWLCPDCFSSQAISSSQNSTTTRKKHTIASTQHWLKLNIMEDPSGQIPKSEVVTRYAHHIETSGEGKVHDVTVAKYINQLFPNATLLRPRARGATNAYVGIRWADQPPLQQLPPNQADFLGSSLAKLKGTVPTLRRVPRGARSIVAQSLTKILKEIASGNSEESWRKLLFFPYATLPVPQKSDQVKNLTTWVKTRTSEWENNFSIPLPHPPRQFSQRSPQIDSTVKKVEAKLADGDIRGAIRLACSDDTIAPNDDDTLSVLQVHVPEVAKAVSTFPPGSAGGLDGLRPQILKDLLSCNQGETGEHLAQAITDFLNHVIAGKVPAKLCPILYGASLTALRKKTGGIRPIAVGNTWRRLAAKVILAKITPQLIDHFSPHQLGVGIKGGAETGAHAARVYYNYPHHTPKAFLKIDFRNAFNEVRRDTLLHTVRDNFPSIFPFVSQCYANPSSLFFGTTSLPSLLGCHQGDPLGPSLFSLVIHPIIKTLDTELNAWYLDDGTIADTPETVLAALEKVSRTGEEVGLYLNHNKCEVGVLGADDDTITQIFQEFQNFAPGIQLITRENATLLGSPLTNEAMEAVLAAKTEQLATFSKRLKKISAHSAFFLLRASISIPRLIYFLRCSPSWRKREALALYDATLKDALEGILNCSLSEAAWMQSSLPVKEGGLGVRHAEDVAIPCFLSSVYSTQPLMEQILPVYLHGSDAAIAEGEERWTSLGPTNLPPNTVRGLQTAWERPIIDITVSHLVVAAATSEDTARLCALRDKYAGIWLNALPSPQIGTLLSNEAFRIAISLRLGCDVCQPHTCPCGAQVSSRGYHGLSCRRSAGRWSRHAAANDVIARALRSADVPCILEPPGCSHQDGKHPDGMTLVPWARGRSLVWDFTCADTFAPSYLPETVRHQGAAATKAEDRKKKLYAFLLDRFIFMPVAIETTGTWGQEGLSFIKEIGQRIATATGEPRSTTFLLQRLGITVQRGNVASILGTLPPGKKFNEVYYI</sequence>
<dbReference type="OrthoDB" id="7485566at2759"/>
<dbReference type="Gene3D" id="3.30.40.10">
    <property type="entry name" value="Zinc/RING finger domain, C3HC4 (zinc finger)"/>
    <property type="match status" value="1"/>
</dbReference>
<dbReference type="PROSITE" id="PS50016">
    <property type="entry name" value="ZF_PHD_2"/>
    <property type="match status" value="1"/>
</dbReference>
<dbReference type="PROSITE" id="PS01359">
    <property type="entry name" value="ZF_PHD_1"/>
    <property type="match status" value="1"/>
</dbReference>
<gene>
    <name evidence="7" type="ORF">Fcan01_17115</name>
</gene>
<dbReference type="STRING" id="158441.A0A226DSQ4"/>
<dbReference type="InterPro" id="IPR019787">
    <property type="entry name" value="Znf_PHD-finger"/>
</dbReference>
<evidence type="ECO:0000313" key="7">
    <source>
        <dbReference type="EMBL" id="OXA48253.1"/>
    </source>
</evidence>
<keyword evidence="7" id="KW-0808">Transferase</keyword>
<feature type="domain" description="PHD-type" evidence="5">
    <location>
        <begin position="81"/>
        <end position="133"/>
    </location>
</feature>
<evidence type="ECO:0000256" key="4">
    <source>
        <dbReference type="PROSITE-ProRule" id="PRU00146"/>
    </source>
</evidence>
<dbReference type="PROSITE" id="PS50878">
    <property type="entry name" value="RT_POL"/>
    <property type="match status" value="1"/>
</dbReference>
<keyword evidence="8" id="KW-1185">Reference proteome</keyword>
<evidence type="ECO:0000256" key="1">
    <source>
        <dbReference type="ARBA" id="ARBA00022723"/>
    </source>
</evidence>
<proteinExistence type="predicted"/>
<dbReference type="InterPro" id="IPR001965">
    <property type="entry name" value="Znf_PHD"/>
</dbReference>
<dbReference type="Pfam" id="PF00628">
    <property type="entry name" value="PHD"/>
    <property type="match status" value="1"/>
</dbReference>
<dbReference type="InterPro" id="IPR011011">
    <property type="entry name" value="Znf_FYVE_PHD"/>
</dbReference>
<comment type="caution">
    <text evidence="7">The sequence shown here is derived from an EMBL/GenBank/DDBJ whole genome shotgun (WGS) entry which is preliminary data.</text>
</comment>
<organism evidence="7 8">
    <name type="scientific">Folsomia candida</name>
    <name type="common">Springtail</name>
    <dbReference type="NCBI Taxonomy" id="158441"/>
    <lineage>
        <taxon>Eukaryota</taxon>
        <taxon>Metazoa</taxon>
        <taxon>Ecdysozoa</taxon>
        <taxon>Arthropoda</taxon>
        <taxon>Hexapoda</taxon>
        <taxon>Collembola</taxon>
        <taxon>Entomobryomorpha</taxon>
        <taxon>Isotomoidea</taxon>
        <taxon>Isotomidae</taxon>
        <taxon>Proisotominae</taxon>
        <taxon>Folsomia</taxon>
    </lineage>
</organism>
<evidence type="ECO:0000259" key="6">
    <source>
        <dbReference type="PROSITE" id="PS50878"/>
    </source>
</evidence>
<dbReference type="Gene3D" id="1.10.10.10">
    <property type="entry name" value="Winged helix-like DNA-binding domain superfamily/Winged helix DNA-binding domain"/>
    <property type="match status" value="1"/>
</dbReference>
<dbReference type="PANTHER" id="PTHR48462">
    <property type="entry name" value="PROTEIN, PUTATIVE-RELATED"/>
    <property type="match status" value="1"/>
</dbReference>
<evidence type="ECO:0000313" key="8">
    <source>
        <dbReference type="Proteomes" id="UP000198287"/>
    </source>
</evidence>
<dbReference type="SMART" id="SM00249">
    <property type="entry name" value="PHD"/>
    <property type="match status" value="1"/>
</dbReference>
<evidence type="ECO:0000259" key="5">
    <source>
        <dbReference type="PROSITE" id="PS50016"/>
    </source>
</evidence>
<keyword evidence="2 4" id="KW-0863">Zinc-finger</keyword>
<dbReference type="PANTHER" id="PTHR48462:SF1">
    <property type="entry name" value="PROTEIN, PUTATIVE-RELATED"/>
    <property type="match status" value="1"/>
</dbReference>
<dbReference type="OMA" id="WATHAAM"/>
<dbReference type="EMBL" id="LNIX01000012">
    <property type="protein sequence ID" value="OXA48253.1"/>
    <property type="molecule type" value="Genomic_DNA"/>
</dbReference>
<dbReference type="SUPFAM" id="SSF57903">
    <property type="entry name" value="FYVE/PHD zinc finger"/>
    <property type="match status" value="1"/>
</dbReference>
<dbReference type="InterPro" id="IPR036388">
    <property type="entry name" value="WH-like_DNA-bd_sf"/>
</dbReference>
<reference evidence="7 8" key="1">
    <citation type="submission" date="2015-12" db="EMBL/GenBank/DDBJ databases">
        <title>The genome of Folsomia candida.</title>
        <authorList>
            <person name="Faddeeva A."/>
            <person name="Derks M.F."/>
            <person name="Anvar Y."/>
            <person name="Smit S."/>
            <person name="Van Straalen N."/>
            <person name="Roelofs D."/>
        </authorList>
    </citation>
    <scope>NUCLEOTIDE SEQUENCE [LARGE SCALE GENOMIC DNA]</scope>
    <source>
        <strain evidence="7 8">VU population</strain>
        <tissue evidence="7">Whole body</tissue>
    </source>
</reference>
<dbReference type="GO" id="GO:0016301">
    <property type="term" value="F:kinase activity"/>
    <property type="evidence" value="ECO:0007669"/>
    <property type="project" value="UniProtKB-KW"/>
</dbReference>
<keyword evidence="7" id="KW-0418">Kinase</keyword>
<dbReference type="GO" id="GO:0008270">
    <property type="term" value="F:zinc ion binding"/>
    <property type="evidence" value="ECO:0007669"/>
    <property type="project" value="UniProtKB-KW"/>
</dbReference>
<accession>A0A226DSQ4</accession>
<dbReference type="InterPro" id="IPR013083">
    <property type="entry name" value="Znf_RING/FYVE/PHD"/>
</dbReference>
<dbReference type="Pfam" id="PF00078">
    <property type="entry name" value="RVT_1"/>
    <property type="match status" value="1"/>
</dbReference>
<feature type="domain" description="Reverse transcriptase" evidence="6">
    <location>
        <begin position="442"/>
        <end position="693"/>
    </location>
</feature>
<protein>
    <submittedName>
        <fullName evidence="7">Tyrosine-protein kinase BAZ1B</fullName>
    </submittedName>
</protein>